<dbReference type="eggNOG" id="ENOG502ZAQF">
    <property type="taxonomic scope" value="Bacteria"/>
</dbReference>
<comment type="caution">
    <text evidence="1">The sequence shown here is derived from an EMBL/GenBank/DDBJ whole genome shotgun (WGS) entry which is preliminary data.</text>
</comment>
<evidence type="ECO:0000313" key="1">
    <source>
        <dbReference type="EMBL" id="EIC02208.1"/>
    </source>
</evidence>
<dbReference type="AlphaFoldDB" id="H7EJT8"/>
<dbReference type="STRING" id="907348.TresaDRAFT_2188"/>
<dbReference type="Pfam" id="PF12784">
    <property type="entry name" value="PDDEXK_2"/>
    <property type="match status" value="1"/>
</dbReference>
<reference evidence="1 2" key="1">
    <citation type="submission" date="2011-09" db="EMBL/GenBank/DDBJ databases">
        <title>The draft genome of Treponema saccharophilum DSM 2985.</title>
        <authorList>
            <consortium name="US DOE Joint Genome Institute (JGI-PGF)"/>
            <person name="Lucas S."/>
            <person name="Copeland A."/>
            <person name="Lapidus A."/>
            <person name="Glavina del Rio T."/>
            <person name="Dalin E."/>
            <person name="Tice H."/>
            <person name="Bruce D."/>
            <person name="Goodwin L."/>
            <person name="Pitluck S."/>
            <person name="Peters L."/>
            <person name="Kyrpides N."/>
            <person name="Mavromatis K."/>
            <person name="Ivanova N."/>
            <person name="Markowitz V."/>
            <person name="Cheng J.-F."/>
            <person name="Hugenholtz P."/>
            <person name="Woyke T."/>
            <person name="Wu D."/>
            <person name="Gronow S."/>
            <person name="Wellnitz S."/>
            <person name="Brambilla E."/>
            <person name="Klenk H.-P."/>
            <person name="Eisen J.A."/>
        </authorList>
    </citation>
    <scope>NUCLEOTIDE SEQUENCE [LARGE SCALE GENOMIC DNA]</scope>
    <source>
        <strain evidence="1 2">DSM 2985</strain>
    </source>
</reference>
<gene>
    <name evidence="1" type="ORF">TresaDRAFT_2188</name>
</gene>
<keyword evidence="2" id="KW-1185">Reference proteome</keyword>
<proteinExistence type="predicted"/>
<evidence type="ECO:0008006" key="3">
    <source>
        <dbReference type="Google" id="ProtNLM"/>
    </source>
</evidence>
<sequence length="306" mass="35186">MKNPLSSFTTGSGFCARIQPMSKSKSEKKPRTVKKIDPKMWERIQGLRLMDDDFMTIVFSGDNKLTEFLLRILLDRTDLTVKQSLTQKEKHNIFGRSVRLDVLAVDTEGKQYNIEIQRADKGASERRARYNLSMIDSHSLQKNDDFSALPETYIIFITENDFYGKGEPTYVVNQIITTRKGEVLPFDNGVHTIYVNGAYKGKDAIGWLMHDFRESNADKMHYAEIAERVRFHKQEDGEVNTVCRAFEEYGKEKAAEARKEARVERNVEVAKKLLQDGSMSLERIADIADLPLEQVRKLAEQIQHQS</sequence>
<accession>H7EJT8</accession>
<protein>
    <recommendedName>
        <fullName evidence="3">Rpn family recombination-promoting nuclease/putative transposase</fullName>
    </recommendedName>
</protein>
<dbReference type="PATRIC" id="fig|907348.3.peg.1136"/>
<organism evidence="1 2">
    <name type="scientific">Treponema saccharophilum DSM 2985</name>
    <dbReference type="NCBI Taxonomy" id="907348"/>
    <lineage>
        <taxon>Bacteria</taxon>
        <taxon>Pseudomonadati</taxon>
        <taxon>Spirochaetota</taxon>
        <taxon>Spirochaetia</taxon>
        <taxon>Spirochaetales</taxon>
        <taxon>Treponemataceae</taxon>
        <taxon>Treponema</taxon>
    </lineage>
</organism>
<evidence type="ECO:0000313" key="2">
    <source>
        <dbReference type="Proteomes" id="UP000003571"/>
    </source>
</evidence>
<dbReference type="Proteomes" id="UP000003571">
    <property type="component" value="Unassembled WGS sequence"/>
</dbReference>
<dbReference type="EMBL" id="AGRW01000042">
    <property type="protein sequence ID" value="EIC02208.1"/>
    <property type="molecule type" value="Genomic_DNA"/>
</dbReference>
<name>H7EJT8_9SPIR</name>